<accession>A0A6J5NTP4</accession>
<proteinExistence type="predicted"/>
<name>A0A6J5NTP4_9CAUD</name>
<sequence length="216" mass="23430">MSTDLIARLRDTNTPHHRDTLHREAADALTAQAATIAAQAHELAECMHATLAASEQIDQLEIQVYEQARELAALRLTADNAEGMAGCMVLFRDDMIQAGVITDATPPMFMTEAVLSALGALRADATVAKCQVDSLRDALRKVLDTRSQEAKANLSFQNARDNFSSHWPEQVAHERAMLAACDAEREARTLLLTLRDIPDAALQASEPTEGGKAVTP</sequence>
<evidence type="ECO:0000313" key="1">
    <source>
        <dbReference type="EMBL" id="CAB4161026.1"/>
    </source>
</evidence>
<organism evidence="1">
    <name type="scientific">uncultured Caudovirales phage</name>
    <dbReference type="NCBI Taxonomy" id="2100421"/>
    <lineage>
        <taxon>Viruses</taxon>
        <taxon>Duplodnaviria</taxon>
        <taxon>Heunggongvirae</taxon>
        <taxon>Uroviricota</taxon>
        <taxon>Caudoviricetes</taxon>
        <taxon>Peduoviridae</taxon>
        <taxon>Maltschvirus</taxon>
        <taxon>Maltschvirus maltsch</taxon>
    </lineage>
</organism>
<dbReference type="EMBL" id="LR796711">
    <property type="protein sequence ID" value="CAB4161026.1"/>
    <property type="molecule type" value="Genomic_DNA"/>
</dbReference>
<gene>
    <name evidence="1" type="ORF">UFOVP764_28</name>
</gene>
<protein>
    <submittedName>
        <fullName evidence="1">Uncharacterized protein</fullName>
    </submittedName>
</protein>
<reference evidence="1" key="1">
    <citation type="submission" date="2020-04" db="EMBL/GenBank/DDBJ databases">
        <authorList>
            <person name="Chiriac C."/>
            <person name="Salcher M."/>
            <person name="Ghai R."/>
            <person name="Kavagutti S V."/>
        </authorList>
    </citation>
    <scope>NUCLEOTIDE SEQUENCE</scope>
</reference>